<feature type="binding site" evidence="5">
    <location>
        <position position="32"/>
    </location>
    <ligand>
        <name>NAD(+)</name>
        <dbReference type="ChEBI" id="CHEBI:57540"/>
    </ligand>
</feature>
<dbReference type="PRINTS" id="PR00078">
    <property type="entry name" value="G3PDHDRGNASE"/>
</dbReference>
<dbReference type="GO" id="GO:0050661">
    <property type="term" value="F:NADP binding"/>
    <property type="evidence" value="ECO:0007669"/>
    <property type="project" value="InterPro"/>
</dbReference>
<feature type="domain" description="Glyceraldehyde 3-phosphate dehydrogenase NAD(P) binding" evidence="10">
    <location>
        <begin position="1"/>
        <end position="176"/>
    </location>
</feature>
<evidence type="ECO:0000313" key="12">
    <source>
        <dbReference type="Proteomes" id="UP000250166"/>
    </source>
</evidence>
<dbReference type="CDD" id="cd18126">
    <property type="entry name" value="GAPDH_I_C"/>
    <property type="match status" value="1"/>
</dbReference>
<dbReference type="InterPro" id="IPR006424">
    <property type="entry name" value="Glyceraldehyde-3-P_DH_1"/>
</dbReference>
<dbReference type="EC" id="1.2.1.-" evidence="8"/>
<feature type="binding site" evidence="4">
    <location>
        <position position="258"/>
    </location>
    <ligand>
        <name>D-glyceraldehyde 3-phosphate</name>
        <dbReference type="ChEBI" id="CHEBI:59776"/>
    </ligand>
</feature>
<evidence type="ECO:0000313" key="11">
    <source>
        <dbReference type="EMBL" id="SQB99647.1"/>
    </source>
</evidence>
<dbReference type="SMART" id="SM00846">
    <property type="entry name" value="Gp_dh_N"/>
    <property type="match status" value="1"/>
</dbReference>
<keyword evidence="2 8" id="KW-0560">Oxidoreductase</keyword>
<feature type="binding site" evidence="4">
    <location>
        <begin position="235"/>
        <end position="236"/>
    </location>
    <ligand>
        <name>D-glyceraldehyde 3-phosphate</name>
        <dbReference type="ChEBI" id="CHEBI:59776"/>
    </ligand>
</feature>
<sequence>MKVAINGFGRLGRCIARVILQKEGIEIVGINDIANHQNLAYLFQKDSMHGALDAKVWCEGQMLHIAPNTPITSPNPQNLHHTHHTHSRTQSQLQPQRIPLFACANPNELDFGSLGADVVIESSGKFLDSASSAHHLQKGVKKVIISAPAIDDTKTFVLGVNAQDYKGERIISNASCTTNCLAPIAMILEREFGIQKATLSTIHSYTNDQNLLDVPHHSDKRRSRAAAINIIPTSTGVAKALYKVIPSLKDKIHGHSLRVPIADVSMVDLNAYLAKSVDAKTLNDLFIAESKGALKGILGIDEEFGVSSDFVGDSRSAIVAKDLTFSLDNMAKIMAWYDNEWGYSNRIVEMAQFILSQE</sequence>
<evidence type="ECO:0000256" key="8">
    <source>
        <dbReference type="RuleBase" id="RU361160"/>
    </source>
</evidence>
<evidence type="ECO:0000256" key="2">
    <source>
        <dbReference type="ARBA" id="ARBA00023002"/>
    </source>
</evidence>
<dbReference type="RefSeq" id="WP_112059035.1">
    <property type="nucleotide sequence ID" value="NZ_UAWL01000006.1"/>
</dbReference>
<protein>
    <recommendedName>
        <fullName evidence="8">Glyceraldehyde-3-phosphate dehydrogenase</fullName>
        <ecNumber evidence="8">1.2.1.-</ecNumber>
    </recommendedName>
</protein>
<feature type="active site" description="Nucleophile" evidence="3">
    <location>
        <position position="176"/>
    </location>
</feature>
<feature type="binding site" evidence="4">
    <location>
        <begin position="175"/>
        <end position="177"/>
    </location>
    <ligand>
        <name>D-glyceraldehyde 3-phosphate</name>
        <dbReference type="ChEBI" id="CHEBI:59776"/>
    </ligand>
</feature>
<dbReference type="Pfam" id="PF02800">
    <property type="entry name" value="Gp_dh_C"/>
    <property type="match status" value="1"/>
</dbReference>
<organism evidence="11 12">
    <name type="scientific">Helicobacter fennelliae</name>
    <dbReference type="NCBI Taxonomy" id="215"/>
    <lineage>
        <taxon>Bacteria</taxon>
        <taxon>Pseudomonadati</taxon>
        <taxon>Campylobacterota</taxon>
        <taxon>Epsilonproteobacteria</taxon>
        <taxon>Campylobacterales</taxon>
        <taxon>Helicobacteraceae</taxon>
        <taxon>Helicobacter</taxon>
    </lineage>
</organism>
<feature type="region of interest" description="Disordered" evidence="9">
    <location>
        <begin position="68"/>
        <end position="91"/>
    </location>
</feature>
<dbReference type="InterPro" id="IPR036291">
    <property type="entry name" value="NAD(P)-bd_dom_sf"/>
</dbReference>
<dbReference type="NCBIfam" id="TIGR01534">
    <property type="entry name" value="GAPDH-I"/>
    <property type="match status" value="1"/>
</dbReference>
<feature type="binding site" evidence="5">
    <location>
        <position position="339"/>
    </location>
    <ligand>
        <name>NAD(+)</name>
        <dbReference type="ChEBI" id="CHEBI:57540"/>
    </ligand>
</feature>
<dbReference type="PANTHER" id="PTHR43148">
    <property type="entry name" value="GLYCERALDEHYDE-3-PHOSPHATE DEHYDROGENASE 2"/>
    <property type="match status" value="1"/>
</dbReference>
<feature type="binding site" evidence="5">
    <location>
        <position position="146"/>
    </location>
    <ligand>
        <name>NAD(+)</name>
        <dbReference type="ChEBI" id="CHEBI:57540"/>
    </ligand>
</feature>
<dbReference type="CDD" id="cd05214">
    <property type="entry name" value="GAPDH_I_N"/>
    <property type="match status" value="1"/>
</dbReference>
<dbReference type="Pfam" id="PF00044">
    <property type="entry name" value="Gp_dh_N"/>
    <property type="match status" value="1"/>
</dbReference>
<name>A0A2X3BD14_9HELI</name>
<evidence type="ECO:0000256" key="6">
    <source>
        <dbReference type="PIRSR" id="PIRSR000149-4"/>
    </source>
</evidence>
<feature type="compositionally biased region" description="Polar residues" evidence="9">
    <location>
        <begin position="69"/>
        <end position="79"/>
    </location>
</feature>
<gene>
    <name evidence="11" type="primary">gap</name>
    <name evidence="11" type="ORF">NCTC13102_01972</name>
</gene>
<dbReference type="InterPro" id="IPR020831">
    <property type="entry name" value="GlycerAld/Erythrose_P_DH"/>
</dbReference>
<evidence type="ECO:0000256" key="1">
    <source>
        <dbReference type="ARBA" id="ARBA00007406"/>
    </source>
</evidence>
<proteinExistence type="inferred from homology"/>
<dbReference type="GO" id="GO:0051287">
    <property type="term" value="F:NAD binding"/>
    <property type="evidence" value="ECO:0007669"/>
    <property type="project" value="InterPro"/>
</dbReference>
<evidence type="ECO:0000256" key="4">
    <source>
        <dbReference type="PIRSR" id="PIRSR000149-2"/>
    </source>
</evidence>
<feature type="binding site" evidence="4">
    <location>
        <position position="206"/>
    </location>
    <ligand>
        <name>D-glyceraldehyde 3-phosphate</name>
        <dbReference type="ChEBI" id="CHEBI:59776"/>
    </ligand>
</feature>
<evidence type="ECO:0000256" key="3">
    <source>
        <dbReference type="PIRSR" id="PIRSR000149-1"/>
    </source>
</evidence>
<dbReference type="InterPro" id="IPR020828">
    <property type="entry name" value="GlycerAld_3-P_DH_NAD(P)-bd"/>
</dbReference>
<reference evidence="11 12" key="1">
    <citation type="submission" date="2018-06" db="EMBL/GenBank/DDBJ databases">
        <authorList>
            <consortium name="Pathogen Informatics"/>
            <person name="Doyle S."/>
        </authorList>
    </citation>
    <scope>NUCLEOTIDE SEQUENCE [LARGE SCALE GENOMIC DNA]</scope>
    <source>
        <strain evidence="11 12">NCTC13102</strain>
    </source>
</reference>
<dbReference type="GO" id="GO:0016620">
    <property type="term" value="F:oxidoreductase activity, acting on the aldehyde or oxo group of donors, NAD or NADP as acceptor"/>
    <property type="evidence" value="ECO:0007669"/>
    <property type="project" value="InterPro"/>
</dbReference>
<evidence type="ECO:0000256" key="9">
    <source>
        <dbReference type="SAM" id="MobiDB-lite"/>
    </source>
</evidence>
<dbReference type="AlphaFoldDB" id="A0A2X3BD14"/>
<dbReference type="Gene3D" id="3.40.50.720">
    <property type="entry name" value="NAD(P)-binding Rossmann-like Domain"/>
    <property type="match status" value="1"/>
</dbReference>
<evidence type="ECO:0000256" key="5">
    <source>
        <dbReference type="PIRSR" id="PIRSR000149-3"/>
    </source>
</evidence>
<dbReference type="EMBL" id="UAWL01000006">
    <property type="protein sequence ID" value="SQB99647.1"/>
    <property type="molecule type" value="Genomic_DNA"/>
</dbReference>
<comment type="similarity">
    <text evidence="1 7">Belongs to the glyceraldehyde-3-phosphate dehydrogenase family.</text>
</comment>
<dbReference type="FunFam" id="3.30.360.10:FF:000002">
    <property type="entry name" value="Glyceraldehyde-3-phosphate dehydrogenase"/>
    <property type="match status" value="1"/>
</dbReference>
<dbReference type="GO" id="GO:0006006">
    <property type="term" value="P:glucose metabolic process"/>
    <property type="evidence" value="ECO:0007669"/>
    <property type="project" value="InterPro"/>
</dbReference>
<accession>A0A2X3BD14</accession>
<dbReference type="Proteomes" id="UP000250166">
    <property type="component" value="Unassembled WGS sequence"/>
</dbReference>
<dbReference type="PROSITE" id="PS00071">
    <property type="entry name" value="GAPDH"/>
    <property type="match status" value="1"/>
</dbReference>
<dbReference type="PIRSF" id="PIRSF000149">
    <property type="entry name" value="GAP_DH"/>
    <property type="match status" value="1"/>
</dbReference>
<dbReference type="Gene3D" id="3.30.360.10">
    <property type="entry name" value="Dihydrodipicolinate Reductase, domain 2"/>
    <property type="match status" value="1"/>
</dbReference>
<keyword evidence="5" id="KW-0547">Nucleotide-binding</keyword>
<dbReference type="InterPro" id="IPR020830">
    <property type="entry name" value="GlycerAld_3-P_DH_AS"/>
</dbReference>
<dbReference type="SUPFAM" id="SSF55347">
    <property type="entry name" value="Glyceraldehyde-3-phosphate dehydrogenase-like, C-terminal domain"/>
    <property type="match status" value="1"/>
</dbReference>
<feature type="site" description="Activates thiol group during catalysis" evidence="6">
    <location>
        <position position="203"/>
    </location>
</feature>
<keyword evidence="5" id="KW-0520">NAD</keyword>
<dbReference type="InterPro" id="IPR020829">
    <property type="entry name" value="GlycerAld_3-P_DH_cat"/>
</dbReference>
<evidence type="ECO:0000256" key="7">
    <source>
        <dbReference type="RuleBase" id="RU000397"/>
    </source>
</evidence>
<dbReference type="SUPFAM" id="SSF51735">
    <property type="entry name" value="NAD(P)-binding Rossmann-fold domains"/>
    <property type="match status" value="1"/>
</dbReference>
<evidence type="ECO:0000259" key="10">
    <source>
        <dbReference type="SMART" id="SM00846"/>
    </source>
</evidence>